<reference evidence="1" key="1">
    <citation type="submission" date="2014-09" db="EMBL/GenBank/DDBJ databases">
        <authorList>
            <person name="Magalhaes I.L.F."/>
            <person name="Oliveira U."/>
            <person name="Santos F.R."/>
            <person name="Vidigal T.H.D.A."/>
            <person name="Brescovit A.D."/>
            <person name="Santos A.J."/>
        </authorList>
    </citation>
    <scope>NUCLEOTIDE SEQUENCE</scope>
    <source>
        <tissue evidence="1">Shoot tissue taken approximately 20 cm above the soil surface</tissue>
    </source>
</reference>
<accession>A0A0A9A814</accession>
<dbReference type="EMBL" id="GBRH01252795">
    <property type="protein sequence ID" value="JAD45100.1"/>
    <property type="molecule type" value="Transcribed_RNA"/>
</dbReference>
<reference evidence="1" key="2">
    <citation type="journal article" date="2015" name="Data Brief">
        <title>Shoot transcriptome of the giant reed, Arundo donax.</title>
        <authorList>
            <person name="Barrero R.A."/>
            <person name="Guerrero F.D."/>
            <person name="Moolhuijzen P."/>
            <person name="Goolsby J.A."/>
            <person name="Tidwell J."/>
            <person name="Bellgard S.E."/>
            <person name="Bellgard M.I."/>
        </authorList>
    </citation>
    <scope>NUCLEOTIDE SEQUENCE</scope>
    <source>
        <tissue evidence="1">Shoot tissue taken approximately 20 cm above the soil surface</tissue>
    </source>
</reference>
<name>A0A0A9A814_ARUDO</name>
<organism evidence="1">
    <name type="scientific">Arundo donax</name>
    <name type="common">Giant reed</name>
    <name type="synonym">Donax arundinaceus</name>
    <dbReference type="NCBI Taxonomy" id="35708"/>
    <lineage>
        <taxon>Eukaryota</taxon>
        <taxon>Viridiplantae</taxon>
        <taxon>Streptophyta</taxon>
        <taxon>Embryophyta</taxon>
        <taxon>Tracheophyta</taxon>
        <taxon>Spermatophyta</taxon>
        <taxon>Magnoliopsida</taxon>
        <taxon>Liliopsida</taxon>
        <taxon>Poales</taxon>
        <taxon>Poaceae</taxon>
        <taxon>PACMAD clade</taxon>
        <taxon>Arundinoideae</taxon>
        <taxon>Arundineae</taxon>
        <taxon>Arundo</taxon>
    </lineage>
</organism>
<protein>
    <submittedName>
        <fullName evidence="1">Uncharacterized protein</fullName>
    </submittedName>
</protein>
<proteinExistence type="predicted"/>
<evidence type="ECO:0000313" key="1">
    <source>
        <dbReference type="EMBL" id="JAD45100.1"/>
    </source>
</evidence>
<sequence length="32" mass="3743">MIQPTRNSLRSIPVGNWFFFASNRSRVSHHAE</sequence>
<dbReference type="AlphaFoldDB" id="A0A0A9A814"/>